<evidence type="ECO:0000256" key="4">
    <source>
        <dbReference type="ARBA" id="ARBA00022679"/>
    </source>
</evidence>
<evidence type="ECO:0000256" key="9">
    <source>
        <dbReference type="ARBA" id="ARBA00024708"/>
    </source>
</evidence>
<comment type="subcellular location">
    <subcellularLocation>
        <location evidence="1 10">Endoplasmic reticulum membrane</location>
        <topology evidence="1 10">Multi-pass membrane protein</topology>
    </subcellularLocation>
</comment>
<dbReference type="AlphaFoldDB" id="A0A1Y2F2C3"/>
<dbReference type="Proteomes" id="UP000193467">
    <property type="component" value="Unassembled WGS sequence"/>
</dbReference>
<evidence type="ECO:0000256" key="3">
    <source>
        <dbReference type="ARBA" id="ARBA00022676"/>
    </source>
</evidence>
<evidence type="ECO:0000256" key="6">
    <source>
        <dbReference type="ARBA" id="ARBA00022824"/>
    </source>
</evidence>
<feature type="signal peptide" evidence="11">
    <location>
        <begin position="1"/>
        <end position="19"/>
    </location>
</feature>
<feature type="transmembrane region" description="Helical" evidence="10">
    <location>
        <begin position="201"/>
        <end position="226"/>
    </location>
</feature>
<feature type="transmembrane region" description="Helical" evidence="10">
    <location>
        <begin position="328"/>
        <end position="346"/>
    </location>
</feature>
<feature type="transmembrane region" description="Helical" evidence="10">
    <location>
        <begin position="238"/>
        <end position="261"/>
    </location>
</feature>
<evidence type="ECO:0000256" key="5">
    <source>
        <dbReference type="ARBA" id="ARBA00022692"/>
    </source>
</evidence>
<evidence type="ECO:0000256" key="2">
    <source>
        <dbReference type="ARBA" id="ARBA00006065"/>
    </source>
</evidence>
<dbReference type="InParanoid" id="A0A1Y2F2C3"/>
<proteinExistence type="inferred from homology"/>
<sequence>MVRLSTSLLIALSFRLFNALVSRTFFQPDEYWQALEVAHRLVFGYGYQSWEWRHAAVGAEVGVKELLAGGGGGGIRSPLYPFLFVPLFWVLSVTGLDDPVLLTLAPRLVQAVIAAATDLAVKRLATRLIGRRYGNAAIFCSNTSFFNFHASTRTFSNSMETALTTLALAWWPWEDSPSSEAAAKGHAEPSRYESSSLAVSLSFAAVASIMRPSSAVLWLFLGLHLLVTSRTVSRRLGVLFTTLTISAIAALGCLALDTRFYQTPTFTPLRFLHQNVFNSISLFYGANPFHFYLTQALPLMTLTQLPFVLHGLYLVFWRRSARTGRPGLRVAGQAVGVTVAIYSLLGHKEWRFVHPLLPVLHLFAALSLVNLYATAPYSSYLALPHLPIRPLHALILAISLGPALYLTAFHCKGQVDVIHYLATLPVEELRSVGFLMPCHSTPWQSHLHRRELEVEGGGSGEGGRAWFITCEPPVLGQDPTTYLDQSDVFYASPISYLHTRFPHTVNPSFPPSPFPSAVSLPPPSSSDLNWRHEWPSHIVVFQALLEEVEEGKETVGEVLRRMGYAEERRLWNSHWHEDERRRGNVVVLRWKGGAGTTVS</sequence>
<dbReference type="PANTHER" id="PTHR22760">
    <property type="entry name" value="GLYCOSYLTRANSFERASE"/>
    <property type="match status" value="1"/>
</dbReference>
<dbReference type="EMBL" id="MCGR01000030">
    <property type="protein sequence ID" value="ORY78028.1"/>
    <property type="molecule type" value="Genomic_DNA"/>
</dbReference>
<evidence type="ECO:0000256" key="11">
    <source>
        <dbReference type="SAM" id="SignalP"/>
    </source>
</evidence>
<name>A0A1Y2F2C3_9BASI</name>
<evidence type="ECO:0000256" key="1">
    <source>
        <dbReference type="ARBA" id="ARBA00004477"/>
    </source>
</evidence>
<keyword evidence="13" id="KW-1185">Reference proteome</keyword>
<dbReference type="Pfam" id="PF03901">
    <property type="entry name" value="Glyco_transf_22"/>
    <property type="match status" value="2"/>
</dbReference>
<dbReference type="GO" id="GO:0005789">
    <property type="term" value="C:endoplasmic reticulum membrane"/>
    <property type="evidence" value="ECO:0007669"/>
    <property type="project" value="UniProtKB-SubCell"/>
</dbReference>
<keyword evidence="6 10" id="KW-0256">Endoplasmic reticulum</keyword>
<dbReference type="GO" id="GO:0000026">
    <property type="term" value="F:alpha-1,2-mannosyltransferase activity"/>
    <property type="evidence" value="ECO:0007669"/>
    <property type="project" value="TreeGrafter"/>
</dbReference>
<keyword evidence="5 10" id="KW-0812">Transmembrane</keyword>
<evidence type="ECO:0000256" key="7">
    <source>
        <dbReference type="ARBA" id="ARBA00022989"/>
    </source>
</evidence>
<dbReference type="GO" id="GO:0006506">
    <property type="term" value="P:GPI anchor biosynthetic process"/>
    <property type="evidence" value="ECO:0007669"/>
    <property type="project" value="TreeGrafter"/>
</dbReference>
<reference evidence="12 13" key="1">
    <citation type="submission" date="2016-07" db="EMBL/GenBank/DDBJ databases">
        <title>Pervasive Adenine N6-methylation of Active Genes in Fungi.</title>
        <authorList>
            <consortium name="DOE Joint Genome Institute"/>
            <person name="Mondo S.J."/>
            <person name="Dannebaum R.O."/>
            <person name="Kuo R.C."/>
            <person name="Labutti K."/>
            <person name="Haridas S."/>
            <person name="Kuo A."/>
            <person name="Salamov A."/>
            <person name="Ahrendt S.R."/>
            <person name="Lipzen A."/>
            <person name="Sullivan W."/>
            <person name="Andreopoulos W.B."/>
            <person name="Clum A."/>
            <person name="Lindquist E."/>
            <person name="Daum C."/>
            <person name="Ramamoorthy G.K."/>
            <person name="Gryganskyi A."/>
            <person name="Culley D."/>
            <person name="Magnuson J.K."/>
            <person name="James T.Y."/>
            <person name="O'Malley M.A."/>
            <person name="Stajich J.E."/>
            <person name="Spatafora J.W."/>
            <person name="Visel A."/>
            <person name="Grigoriev I.V."/>
        </authorList>
    </citation>
    <scope>NUCLEOTIDE SEQUENCE [LARGE SCALE GENOMIC DNA]</scope>
    <source>
        <strain evidence="12 13">62-1032</strain>
    </source>
</reference>
<gene>
    <name evidence="12" type="ORF">BCR35DRAFT_292017</name>
</gene>
<accession>A0A1Y2F2C3</accession>
<dbReference type="EC" id="2.4.1.-" evidence="10"/>
<dbReference type="InterPro" id="IPR005599">
    <property type="entry name" value="GPI_mannosylTrfase"/>
</dbReference>
<keyword evidence="4 12" id="KW-0808">Transferase</keyword>
<dbReference type="FunCoup" id="A0A1Y2F2C3">
    <property type="interactions" value="506"/>
</dbReference>
<dbReference type="STRING" id="106004.A0A1Y2F2C3"/>
<keyword evidence="7 10" id="KW-1133">Transmembrane helix</keyword>
<organism evidence="12 13">
    <name type="scientific">Leucosporidium creatinivorum</name>
    <dbReference type="NCBI Taxonomy" id="106004"/>
    <lineage>
        <taxon>Eukaryota</taxon>
        <taxon>Fungi</taxon>
        <taxon>Dikarya</taxon>
        <taxon>Basidiomycota</taxon>
        <taxon>Pucciniomycotina</taxon>
        <taxon>Microbotryomycetes</taxon>
        <taxon>Leucosporidiales</taxon>
        <taxon>Leucosporidium</taxon>
    </lineage>
</organism>
<keyword evidence="11" id="KW-0732">Signal</keyword>
<evidence type="ECO:0000313" key="12">
    <source>
        <dbReference type="EMBL" id="ORY78028.1"/>
    </source>
</evidence>
<feature type="transmembrane region" description="Helical" evidence="10">
    <location>
        <begin position="393"/>
        <end position="410"/>
    </location>
</feature>
<keyword evidence="3 10" id="KW-0328">Glycosyltransferase</keyword>
<evidence type="ECO:0000256" key="10">
    <source>
        <dbReference type="RuleBase" id="RU363075"/>
    </source>
</evidence>
<evidence type="ECO:0000256" key="8">
    <source>
        <dbReference type="ARBA" id="ARBA00023136"/>
    </source>
</evidence>
<dbReference type="PANTHER" id="PTHR22760:SF4">
    <property type="entry name" value="GPI MANNOSYLTRANSFERASE 3"/>
    <property type="match status" value="1"/>
</dbReference>
<comment type="caution">
    <text evidence="12">The sequence shown here is derived from an EMBL/GenBank/DDBJ whole genome shotgun (WGS) entry which is preliminary data.</text>
</comment>
<feature type="transmembrane region" description="Helical" evidence="10">
    <location>
        <begin position="352"/>
        <end position="373"/>
    </location>
</feature>
<feature type="chain" id="PRO_5012666207" description="Mannosyltransferase" evidence="11">
    <location>
        <begin position="20"/>
        <end position="599"/>
    </location>
</feature>
<feature type="transmembrane region" description="Helical" evidence="10">
    <location>
        <begin position="296"/>
        <end position="316"/>
    </location>
</feature>
<evidence type="ECO:0000313" key="13">
    <source>
        <dbReference type="Proteomes" id="UP000193467"/>
    </source>
</evidence>
<keyword evidence="8 10" id="KW-0472">Membrane</keyword>
<protein>
    <recommendedName>
        <fullName evidence="10">Mannosyltransferase</fullName>
        <ecNumber evidence="10">2.4.1.-</ecNumber>
    </recommendedName>
</protein>
<dbReference type="OrthoDB" id="416834at2759"/>
<comment type="similarity">
    <text evidence="2">Belongs to the glycosyltransferase 22 family. PIGB subfamily.</text>
</comment>
<comment type="function">
    <text evidence="9">Mannosyltransferase involved in glycosylphosphatidylinositol-anchor biosynthesis. Transfers the third mannose to Man2-GlcN-acyl-PI during GPI precursor assembly.</text>
</comment>